<gene>
    <name evidence="2" type="ORF">ABWK59_35820</name>
</gene>
<geneLocation type="plasmid" evidence="2">
    <name>punmamed1</name>
</geneLocation>
<feature type="region of interest" description="Disordered" evidence="1">
    <location>
        <begin position="1"/>
        <end position="180"/>
    </location>
</feature>
<dbReference type="RefSeq" id="WP_354645388.1">
    <property type="nucleotide sequence ID" value="NZ_CP159873.1"/>
</dbReference>
<feature type="compositionally biased region" description="Low complexity" evidence="1">
    <location>
        <begin position="1"/>
        <end position="22"/>
    </location>
</feature>
<protein>
    <submittedName>
        <fullName evidence="2">Uncharacterized protein</fullName>
    </submittedName>
</protein>
<dbReference type="AlphaFoldDB" id="A0AAU8KAZ6"/>
<keyword evidence="2" id="KW-0614">Plasmid</keyword>
<feature type="compositionally biased region" description="Basic and acidic residues" evidence="1">
    <location>
        <begin position="80"/>
        <end position="135"/>
    </location>
</feature>
<organism evidence="2">
    <name type="scientific">Kitasatospora camelliae</name>
    <dbReference type="NCBI Taxonomy" id="3156397"/>
    <lineage>
        <taxon>Bacteria</taxon>
        <taxon>Bacillati</taxon>
        <taxon>Actinomycetota</taxon>
        <taxon>Actinomycetes</taxon>
        <taxon>Kitasatosporales</taxon>
        <taxon>Streptomycetaceae</taxon>
        <taxon>Kitasatospora</taxon>
    </lineage>
</organism>
<dbReference type="EMBL" id="CP159873">
    <property type="protein sequence ID" value="XCM84454.1"/>
    <property type="molecule type" value="Genomic_DNA"/>
</dbReference>
<evidence type="ECO:0000313" key="2">
    <source>
        <dbReference type="EMBL" id="XCM84454.1"/>
    </source>
</evidence>
<feature type="compositionally biased region" description="Polar residues" evidence="1">
    <location>
        <begin position="35"/>
        <end position="48"/>
    </location>
</feature>
<reference evidence="2" key="1">
    <citation type="submission" date="2024-06" db="EMBL/GenBank/DDBJ databases">
        <title>The genome sequences of Kitasatospora sp. strain HUAS MG31.</title>
        <authorList>
            <person name="Mo P."/>
        </authorList>
    </citation>
    <scope>NUCLEOTIDE SEQUENCE</scope>
    <source>
        <strain evidence="2">HUAS MG31</strain>
        <plasmid evidence="2">punmamed1</plasmid>
    </source>
</reference>
<proteinExistence type="predicted"/>
<name>A0AAU8KAZ6_9ACTN</name>
<feature type="compositionally biased region" description="Pro residues" evidence="1">
    <location>
        <begin position="157"/>
        <end position="172"/>
    </location>
</feature>
<accession>A0AAU8KAZ6</accession>
<evidence type="ECO:0000256" key="1">
    <source>
        <dbReference type="SAM" id="MobiDB-lite"/>
    </source>
</evidence>
<sequence length="180" mass="20031">MNTAATSSRSRPSTNAATARSRNASCADGDKCRASPTSSLTRCSTIQNPYRFGSISPTDPYGSPQPLTQVLANPDGYAAHLERRWAQETEERRRDAERKQAQQRREAARRQAQEQREAARRAVERGERPDLDRIWANRKIGPDGSVTFPDLDQATDPQPPTAPAPPTPAPPAPRRRFFRP</sequence>
<dbReference type="KEGG" id="kcm:ABWK59_35820"/>